<dbReference type="EMBL" id="DXGG01000096">
    <property type="protein sequence ID" value="HIW87187.1"/>
    <property type="molecule type" value="Genomic_DNA"/>
</dbReference>
<protein>
    <recommendedName>
        <fullName evidence="4">Lipoprotein</fullName>
    </recommendedName>
</protein>
<evidence type="ECO:0008006" key="4">
    <source>
        <dbReference type="Google" id="ProtNLM"/>
    </source>
</evidence>
<reference evidence="2" key="1">
    <citation type="journal article" date="2021" name="PeerJ">
        <title>Extensive microbial diversity within the chicken gut microbiome revealed by metagenomics and culture.</title>
        <authorList>
            <person name="Gilroy R."/>
            <person name="Ravi A."/>
            <person name="Getino M."/>
            <person name="Pursley I."/>
            <person name="Horton D.L."/>
            <person name="Alikhan N.F."/>
            <person name="Baker D."/>
            <person name="Gharbi K."/>
            <person name="Hall N."/>
            <person name="Watson M."/>
            <person name="Adriaenssens E.M."/>
            <person name="Foster-Nyarko E."/>
            <person name="Jarju S."/>
            <person name="Secka A."/>
            <person name="Antonio M."/>
            <person name="Oren A."/>
            <person name="Chaudhuri R.R."/>
            <person name="La Ragione R."/>
            <person name="Hildebrand F."/>
            <person name="Pallen M.J."/>
        </authorList>
    </citation>
    <scope>NUCLEOTIDE SEQUENCE</scope>
    <source>
        <strain evidence="2">Gambia16-930</strain>
    </source>
</reference>
<evidence type="ECO:0000256" key="1">
    <source>
        <dbReference type="SAM" id="Coils"/>
    </source>
</evidence>
<evidence type="ECO:0000313" key="2">
    <source>
        <dbReference type="EMBL" id="HIW87187.1"/>
    </source>
</evidence>
<dbReference type="PROSITE" id="PS51257">
    <property type="entry name" value="PROKAR_LIPOPROTEIN"/>
    <property type="match status" value="1"/>
</dbReference>
<feature type="coiled-coil region" evidence="1">
    <location>
        <begin position="95"/>
        <end position="185"/>
    </location>
</feature>
<name>A0A9D1RID2_9BACT</name>
<dbReference type="AlphaFoldDB" id="A0A9D1RID2"/>
<dbReference type="Proteomes" id="UP000824267">
    <property type="component" value="Unassembled WGS sequence"/>
</dbReference>
<proteinExistence type="predicted"/>
<evidence type="ECO:0000313" key="3">
    <source>
        <dbReference type="Proteomes" id="UP000824267"/>
    </source>
</evidence>
<organism evidence="2 3">
    <name type="scientific">Candidatus Onthomorpha intestinigallinarum</name>
    <dbReference type="NCBI Taxonomy" id="2840880"/>
    <lineage>
        <taxon>Bacteria</taxon>
        <taxon>Pseudomonadati</taxon>
        <taxon>Bacteroidota</taxon>
        <taxon>Bacteroidia</taxon>
        <taxon>Bacteroidales</taxon>
        <taxon>Candidatus Onthomorpha</taxon>
    </lineage>
</organism>
<keyword evidence="1" id="KW-0175">Coiled coil</keyword>
<reference evidence="2" key="2">
    <citation type="submission" date="2021-04" db="EMBL/GenBank/DDBJ databases">
        <authorList>
            <person name="Gilroy R."/>
        </authorList>
    </citation>
    <scope>NUCLEOTIDE SEQUENCE</scope>
    <source>
        <strain evidence="2">Gambia16-930</strain>
    </source>
</reference>
<sequence>MKKCFLAVMVAALFGFTACNSKKMEEQLITQKALNDSIEAALASKNAEVEMLFQQLNEIEESLSVVTSKYTDVSKLKNKTGEVNADTRSRITAQIQDINELLNANKQKIDKINGQLKKSNASNKELNTFVANLQKRIADQEEEIQLLTTELQKNKIVIENLNKNLDELSKQNQSKDEQIMKIEEEKNSAYYIVGTKDELEEKGIINRKGGFLGIGKKSSVSSDSDLKEYMKIDIRRVDEITLKGEKIKILTTHPTSSYKLLGDQKKPVALKITDPSSFWEKSKFLVIEVDD</sequence>
<gene>
    <name evidence="2" type="ORF">IAC47_02810</name>
</gene>
<accession>A0A9D1RID2</accession>
<comment type="caution">
    <text evidence="2">The sequence shown here is derived from an EMBL/GenBank/DDBJ whole genome shotgun (WGS) entry which is preliminary data.</text>
</comment>